<dbReference type="InterPro" id="IPR052186">
    <property type="entry name" value="Hydantoin_racemase-like"/>
</dbReference>
<dbReference type="Gene3D" id="3.40.50.12500">
    <property type="match status" value="1"/>
</dbReference>
<dbReference type="GO" id="GO:0047661">
    <property type="term" value="F:amino-acid racemase activity"/>
    <property type="evidence" value="ECO:0007669"/>
    <property type="project" value="InterPro"/>
</dbReference>
<keyword evidence="3" id="KW-1185">Reference proteome</keyword>
<reference evidence="2 3" key="1">
    <citation type="submission" date="2016-01" db="EMBL/GenBank/DDBJ databases">
        <authorList>
            <person name="Oliw E.H."/>
        </authorList>
    </citation>
    <scope>NUCLEOTIDE SEQUENCE [LARGE SCALE GENOMIC DNA]</scope>
    <source>
        <strain evidence="2 3">FRB97</strain>
    </source>
</reference>
<dbReference type="PANTHER" id="PTHR28047:SF5">
    <property type="entry name" value="PROTEIN DCG1"/>
    <property type="match status" value="1"/>
</dbReference>
<proteinExistence type="inferred from homology"/>
<dbReference type="InterPro" id="IPR015942">
    <property type="entry name" value="Asp/Glu/hydantoin_racemase"/>
</dbReference>
<dbReference type="OrthoDB" id="9791723at2"/>
<evidence type="ECO:0000313" key="2">
    <source>
        <dbReference type="EMBL" id="ATA18189.1"/>
    </source>
</evidence>
<sequence length="249" mass="26242">MRLLIINPNISQSVTALIETEARRTAAADTQIIMATAQRGVTYIETRFEAMLGGHAAATIAGQQIGCYDALLVAAFGDPGLLPLREVLDVPVVGMTESALMTAAQLGPRFSIIAISQRITNWYRECVEQYGMLSRLVSIRYLDSPLRDAGSVQQDHADRLLALCHQAVNDDGADVLILAGAPLAGLARSLAGKIPVPVVDGVSCGVAQAQVLHRLNAGVAQAGSVAPPPLKPNQGLDDALLALLLHNRG</sequence>
<protein>
    <submittedName>
        <fullName evidence="2">Asp/Glu/hydantoin racemase</fullName>
    </submittedName>
</protein>
<dbReference type="AlphaFoldDB" id="A0A250AW94"/>
<gene>
    <name evidence="2" type="ORF">AWC35_01820</name>
</gene>
<dbReference type="InterPro" id="IPR053714">
    <property type="entry name" value="Iso_Racemase_Enz_sf"/>
</dbReference>
<dbReference type="Proteomes" id="UP000217182">
    <property type="component" value="Chromosome"/>
</dbReference>
<comment type="similarity">
    <text evidence="1">Belongs to the HyuE racemase family.</text>
</comment>
<evidence type="ECO:0000313" key="3">
    <source>
        <dbReference type="Proteomes" id="UP000217182"/>
    </source>
</evidence>
<name>A0A250AW94_9GAMM</name>
<evidence type="ECO:0000256" key="1">
    <source>
        <dbReference type="ARBA" id="ARBA00038414"/>
    </source>
</evidence>
<dbReference type="PANTHER" id="PTHR28047">
    <property type="entry name" value="PROTEIN DCG1"/>
    <property type="match status" value="1"/>
</dbReference>
<organism evidence="2 3">
    <name type="scientific">Gibbsiella quercinecans</name>
    <dbReference type="NCBI Taxonomy" id="929813"/>
    <lineage>
        <taxon>Bacteria</taxon>
        <taxon>Pseudomonadati</taxon>
        <taxon>Pseudomonadota</taxon>
        <taxon>Gammaproteobacteria</taxon>
        <taxon>Enterobacterales</taxon>
        <taxon>Yersiniaceae</taxon>
        <taxon>Gibbsiella</taxon>
    </lineage>
</organism>
<accession>A0A250AW94</accession>
<dbReference type="KEGG" id="gqu:AWC35_01820"/>
<dbReference type="Pfam" id="PF01177">
    <property type="entry name" value="Asp_Glu_race"/>
    <property type="match status" value="1"/>
</dbReference>
<dbReference type="EMBL" id="CP014136">
    <property type="protein sequence ID" value="ATA18189.1"/>
    <property type="molecule type" value="Genomic_DNA"/>
</dbReference>